<comment type="subcellular location">
    <subcellularLocation>
        <location evidence="1">Cytoplasm</location>
    </subcellularLocation>
</comment>
<proteinExistence type="predicted"/>
<dbReference type="SUPFAM" id="SSF48371">
    <property type="entry name" value="ARM repeat"/>
    <property type="match status" value="1"/>
</dbReference>
<keyword evidence="5" id="KW-0221">Differentiation</keyword>
<feature type="repeat" description="Pumilio" evidence="7">
    <location>
        <begin position="494"/>
        <end position="529"/>
    </location>
</feature>
<dbReference type="PROSITE" id="PS50302">
    <property type="entry name" value="PUM"/>
    <property type="match status" value="8"/>
</dbReference>
<dbReference type="FunFam" id="1.25.10.10:FF:000004">
    <property type="entry name" value="Pumilio homolog 1 isoform 2"/>
    <property type="match status" value="1"/>
</dbReference>
<dbReference type="WBParaSite" id="MBELARI_LOCUS7769">
    <property type="protein sequence ID" value="MBELARI_LOCUS7769"/>
    <property type="gene ID" value="MBELARI_LOCUS7769"/>
</dbReference>
<dbReference type="Gene3D" id="1.25.10.10">
    <property type="entry name" value="Leucine-rich Repeat Variant"/>
    <property type="match status" value="1"/>
</dbReference>
<dbReference type="Proteomes" id="UP000887575">
    <property type="component" value="Unassembled WGS sequence"/>
</dbReference>
<dbReference type="GO" id="GO:0010608">
    <property type="term" value="P:post-transcriptional regulation of gene expression"/>
    <property type="evidence" value="ECO:0007669"/>
    <property type="project" value="TreeGrafter"/>
</dbReference>
<dbReference type="PANTHER" id="PTHR12537:SF12">
    <property type="entry name" value="MATERNAL PROTEIN PUMILIO"/>
    <property type="match status" value="1"/>
</dbReference>
<accession>A0AAF3FLJ6</accession>
<evidence type="ECO:0000256" key="4">
    <source>
        <dbReference type="ARBA" id="ARBA00022737"/>
    </source>
</evidence>
<feature type="repeat" description="Pumilio" evidence="7">
    <location>
        <begin position="455"/>
        <end position="493"/>
    </location>
</feature>
<evidence type="ECO:0000256" key="5">
    <source>
        <dbReference type="ARBA" id="ARBA00022782"/>
    </source>
</evidence>
<keyword evidence="2" id="KW-0217">Developmental protein</keyword>
<evidence type="ECO:0000256" key="6">
    <source>
        <dbReference type="ARBA" id="ARBA00022884"/>
    </source>
</evidence>
<reference evidence="10" key="1">
    <citation type="submission" date="2024-02" db="UniProtKB">
        <authorList>
            <consortium name="WormBaseParasite"/>
        </authorList>
    </citation>
    <scope>IDENTIFICATION</scope>
</reference>
<keyword evidence="3" id="KW-0963">Cytoplasm</keyword>
<name>A0AAF3FLJ6_9BILA</name>
<evidence type="ECO:0000313" key="10">
    <source>
        <dbReference type="WBParaSite" id="MBELARI_LOCUS7769"/>
    </source>
</evidence>
<dbReference type="GO" id="GO:0005634">
    <property type="term" value="C:nucleus"/>
    <property type="evidence" value="ECO:0007669"/>
    <property type="project" value="TreeGrafter"/>
</dbReference>
<sequence>MIMADKQWTWNARDNPSGAVSGAVPIPSQGLHREEMLPLSTPHGESLGGRISQQVIENVLSGSPGSFATPRKEELGPVMPFTGYIPQSIGYQLPSPAGDTQEMQNFPGGVPIPIPQGTNGGIAIGSTPTGYGCGSWGAVYPSIPTASPATISQHQSINDPNMAVVDGNAPFFGTTPPYGGAMFANQINNLTGALSSMSLVQQNPMMTNNMLFNNPQQMFMMQGMQGMQGIQSQYQPIGNANGYIGNNYNQISAFNQIAQPARNGPGGLPHFQGQVQRNYQGMSKMGSDGVLRSSILDDFRNNRSPHLSLTDIGNHVVEFAQDQHGSRFIQQKLERATQREKQMIFDEIVKAAQGLMTDVFGNYVVQKFFEHGTVDQKKKLCEAIKGQVLQLALQMYGCRVIQKALESIEEPQQLEILKEMEGQVLKCVKDQNGNHVVQKMIERVQPEKLQFIIDAFLKAPDTVSQLSTHPYGCRVIQRVLEYCNEEQKGPILAKLHDNIKTLVIDQYGNYVVQHVIEHGTEDDREKIITQICQDVLRFSQHKFASNVIEKCLTCASVNHKNMLISSVCGQPNDPNPPLMQMMRDQYANYVVQKMLDVADSTHRKKMLFTIKPHIQQLKKFNYGKHIITKLEKYFNKSGIPTQIPSNQSQSSFMQGMDIYPAF</sequence>
<evidence type="ECO:0000313" key="9">
    <source>
        <dbReference type="Proteomes" id="UP000887575"/>
    </source>
</evidence>
<dbReference type="GO" id="GO:0005737">
    <property type="term" value="C:cytoplasm"/>
    <property type="evidence" value="ECO:0007669"/>
    <property type="project" value="UniProtKB-SubCell"/>
</dbReference>
<evidence type="ECO:0000256" key="7">
    <source>
        <dbReference type="PROSITE-ProRule" id="PRU00317"/>
    </source>
</evidence>
<dbReference type="InterPro" id="IPR033133">
    <property type="entry name" value="PUM-HD"/>
</dbReference>
<dbReference type="InterPro" id="IPR001313">
    <property type="entry name" value="Pumilio_RNA-bd_rpt"/>
</dbReference>
<dbReference type="PROSITE" id="PS50303">
    <property type="entry name" value="PUM_HD"/>
    <property type="match status" value="1"/>
</dbReference>
<dbReference type="AlphaFoldDB" id="A0AAF3FLJ6"/>
<organism evidence="9 10">
    <name type="scientific">Mesorhabditis belari</name>
    <dbReference type="NCBI Taxonomy" id="2138241"/>
    <lineage>
        <taxon>Eukaryota</taxon>
        <taxon>Metazoa</taxon>
        <taxon>Ecdysozoa</taxon>
        <taxon>Nematoda</taxon>
        <taxon>Chromadorea</taxon>
        <taxon>Rhabditida</taxon>
        <taxon>Rhabditina</taxon>
        <taxon>Rhabditomorpha</taxon>
        <taxon>Rhabditoidea</taxon>
        <taxon>Rhabditidae</taxon>
        <taxon>Mesorhabditinae</taxon>
        <taxon>Mesorhabditis</taxon>
    </lineage>
</organism>
<feature type="repeat" description="Pumilio" evidence="7">
    <location>
        <begin position="311"/>
        <end position="346"/>
    </location>
</feature>
<dbReference type="SMART" id="SM00025">
    <property type="entry name" value="Pumilio"/>
    <property type="match status" value="8"/>
</dbReference>
<protein>
    <submittedName>
        <fullName evidence="10">PUM-HD domain-containing protein</fullName>
    </submittedName>
</protein>
<dbReference type="Pfam" id="PF00806">
    <property type="entry name" value="PUF"/>
    <property type="match status" value="8"/>
</dbReference>
<dbReference type="InterPro" id="IPR016024">
    <property type="entry name" value="ARM-type_fold"/>
</dbReference>
<feature type="repeat" description="Pumilio" evidence="7">
    <location>
        <begin position="530"/>
        <end position="565"/>
    </location>
</feature>
<feature type="domain" description="PUM-HD" evidence="8">
    <location>
        <begin position="291"/>
        <end position="634"/>
    </location>
</feature>
<dbReference type="CDD" id="cd07920">
    <property type="entry name" value="Pumilio"/>
    <property type="match status" value="1"/>
</dbReference>
<dbReference type="GO" id="GO:0030154">
    <property type="term" value="P:cell differentiation"/>
    <property type="evidence" value="ECO:0007669"/>
    <property type="project" value="UniProtKB-KW"/>
</dbReference>
<evidence type="ECO:0000259" key="8">
    <source>
        <dbReference type="PROSITE" id="PS50303"/>
    </source>
</evidence>
<feature type="repeat" description="Pumilio" evidence="7">
    <location>
        <begin position="419"/>
        <end position="454"/>
    </location>
</feature>
<evidence type="ECO:0000256" key="1">
    <source>
        <dbReference type="ARBA" id="ARBA00004496"/>
    </source>
</evidence>
<dbReference type="PANTHER" id="PTHR12537">
    <property type="entry name" value="RNA BINDING PROTEIN PUMILIO-RELATED"/>
    <property type="match status" value="1"/>
</dbReference>
<feature type="repeat" description="Pumilio" evidence="7">
    <location>
        <begin position="383"/>
        <end position="418"/>
    </location>
</feature>
<evidence type="ECO:0000256" key="3">
    <source>
        <dbReference type="ARBA" id="ARBA00022490"/>
    </source>
</evidence>
<feature type="repeat" description="Pumilio" evidence="7">
    <location>
        <begin position="573"/>
        <end position="609"/>
    </location>
</feature>
<dbReference type="GO" id="GO:0003730">
    <property type="term" value="F:mRNA 3'-UTR binding"/>
    <property type="evidence" value="ECO:0007669"/>
    <property type="project" value="TreeGrafter"/>
</dbReference>
<dbReference type="InterPro" id="IPR033712">
    <property type="entry name" value="Pumilio_RNA-bd"/>
</dbReference>
<dbReference type="InterPro" id="IPR011989">
    <property type="entry name" value="ARM-like"/>
</dbReference>
<keyword evidence="6" id="KW-0694">RNA-binding</keyword>
<keyword evidence="4" id="KW-0677">Repeat</keyword>
<keyword evidence="9" id="KW-1185">Reference proteome</keyword>
<feature type="repeat" description="Pumilio" evidence="7">
    <location>
        <begin position="347"/>
        <end position="382"/>
    </location>
</feature>
<evidence type="ECO:0000256" key="2">
    <source>
        <dbReference type="ARBA" id="ARBA00022473"/>
    </source>
</evidence>